<evidence type="ECO:0000313" key="1">
    <source>
        <dbReference type="EMBL" id="GLI26450.1"/>
    </source>
</evidence>
<evidence type="ECO:0000313" key="2">
    <source>
        <dbReference type="Proteomes" id="UP001144396"/>
    </source>
</evidence>
<dbReference type="Proteomes" id="UP001144396">
    <property type="component" value="Unassembled WGS sequence"/>
</dbReference>
<gene>
    <name evidence="1" type="ORF">ARHIZOSPH14_06920</name>
</gene>
<accession>A0A9W6CVH7</accession>
<sequence length="69" mass="7586">MELSLIASPSWWWQGAGPPRRVDVGVVVIAELTYNQVSKFCNAAEIILRDGACVDSPTQVFAVEEVLHD</sequence>
<protein>
    <submittedName>
        <fullName evidence="1">Uncharacterized protein</fullName>
    </submittedName>
</protein>
<dbReference type="EMBL" id="BSDP01000001">
    <property type="protein sequence ID" value="GLI26450.1"/>
    <property type="molecule type" value="Genomic_DNA"/>
</dbReference>
<comment type="caution">
    <text evidence="1">The sequence shown here is derived from an EMBL/GenBank/DDBJ whole genome shotgun (WGS) entry which is preliminary data.</text>
</comment>
<proteinExistence type="predicted"/>
<reference evidence="1" key="1">
    <citation type="submission" date="2022-12" db="EMBL/GenBank/DDBJ databases">
        <title>Reference genome sequencing for broad-spectrum identification of bacterial and archaeal isolates by mass spectrometry.</title>
        <authorList>
            <person name="Sekiguchi Y."/>
            <person name="Tourlousse D.M."/>
        </authorList>
    </citation>
    <scope>NUCLEOTIDE SEQUENCE</scope>
    <source>
        <strain evidence="1">14</strain>
    </source>
</reference>
<dbReference type="AlphaFoldDB" id="A0A9W6CVH7"/>
<name>A0A9W6CVH7_9MICO</name>
<keyword evidence="2" id="KW-1185">Reference proteome</keyword>
<organism evidence="1 2">
    <name type="scientific">Agromyces rhizosphaerae</name>
    <dbReference type="NCBI Taxonomy" id="88374"/>
    <lineage>
        <taxon>Bacteria</taxon>
        <taxon>Bacillati</taxon>
        <taxon>Actinomycetota</taxon>
        <taxon>Actinomycetes</taxon>
        <taxon>Micrococcales</taxon>
        <taxon>Microbacteriaceae</taxon>
        <taxon>Agromyces</taxon>
    </lineage>
</organism>